<evidence type="ECO:0000256" key="1">
    <source>
        <dbReference type="SAM" id="MobiDB-lite"/>
    </source>
</evidence>
<evidence type="ECO:0000313" key="3">
    <source>
        <dbReference type="Proteomes" id="UP000007148"/>
    </source>
</evidence>
<dbReference type="InParanoid" id="G4T9A2"/>
<keyword evidence="3" id="KW-1185">Reference proteome</keyword>
<dbReference type="OrthoDB" id="428342at2759"/>
<dbReference type="HOGENOM" id="CLU_028756_0_0_1"/>
<dbReference type="GO" id="GO:0005794">
    <property type="term" value="C:Golgi apparatus"/>
    <property type="evidence" value="ECO:0007669"/>
    <property type="project" value="TreeGrafter"/>
</dbReference>
<dbReference type="STRING" id="1109443.G4T9A2"/>
<proteinExistence type="predicted"/>
<reference evidence="2 3" key="1">
    <citation type="journal article" date="2011" name="PLoS Pathog.">
        <title>Endophytic Life Strategies Decoded by Genome and Transcriptome Analyses of the Mutualistic Root Symbiont Piriformospora indica.</title>
        <authorList>
            <person name="Zuccaro A."/>
            <person name="Lahrmann U."/>
            <person name="Guldener U."/>
            <person name="Langen G."/>
            <person name="Pfiffi S."/>
            <person name="Biedenkopf D."/>
            <person name="Wong P."/>
            <person name="Samans B."/>
            <person name="Grimm C."/>
            <person name="Basiewicz M."/>
            <person name="Murat C."/>
            <person name="Martin F."/>
            <person name="Kogel K.H."/>
        </authorList>
    </citation>
    <scope>NUCLEOTIDE SEQUENCE [LARGE SCALE GENOMIC DNA]</scope>
    <source>
        <strain evidence="2 3">DSM 11827</strain>
    </source>
</reference>
<dbReference type="OMA" id="KMQMARA"/>
<protein>
    <recommendedName>
        <fullName evidence="4">Trafficking protein particle complex subunit 12</fullName>
    </recommendedName>
</protein>
<dbReference type="InterPro" id="IPR011990">
    <property type="entry name" value="TPR-like_helical_dom_sf"/>
</dbReference>
<dbReference type="PANTHER" id="PTHR21581:SF6">
    <property type="entry name" value="TRAFFICKING PROTEIN PARTICLE COMPLEX SUBUNIT 12"/>
    <property type="match status" value="1"/>
</dbReference>
<gene>
    <name evidence="2" type="ORF">PIIN_01714</name>
</gene>
<name>G4T9A2_SERID</name>
<evidence type="ECO:0000313" key="2">
    <source>
        <dbReference type="EMBL" id="CCA67893.1"/>
    </source>
</evidence>
<dbReference type="AlphaFoldDB" id="G4T9A2"/>
<dbReference type="GO" id="GO:0030008">
    <property type="term" value="C:TRAPP complex"/>
    <property type="evidence" value="ECO:0007669"/>
    <property type="project" value="TreeGrafter"/>
</dbReference>
<feature type="region of interest" description="Disordered" evidence="1">
    <location>
        <begin position="24"/>
        <end position="53"/>
    </location>
</feature>
<sequence>MDEMDTRVPDPFAVGDDEEEVEAYNDNLLTPTVPAQEAPGVQSPSPVQKDAPPIPPPKIITKSQGDIRPLLSVNMFLPVPDSDPLTLLVAKYIPDPQARPRRDLSGDYTHTDLRTLIMTNSWRATARLARDQLTSGRVQDVSEVLEWWCLRLHSLARLRLYNQTAAECTTLFNVISSLQPPEFCNHVKDLLPLDLDLCRCRLRYWANDSIGYVDALMLTLNSCKRSLAKAMKRNVQNATVDGSVERWTERCARVSLVLASQLVEMKQYTTATRILETMILHPSAPPDLQGALAMVYLQVGDLGAASFHLNELAVNSRVDQVTKTTNEILKACFMGEWATAVDMLQGRAEELVQTENYVQRAIDANNLAVALLNLGKLSEGIAVLEDIFVHSPSMAVVAEPLIFNLATMYELRSNTAMDRKTAMLSKVALWSGDGLRHAVLKLG</sequence>
<dbReference type="Gene3D" id="1.25.40.10">
    <property type="entry name" value="Tetratricopeptide repeat domain"/>
    <property type="match status" value="1"/>
</dbReference>
<evidence type="ECO:0008006" key="4">
    <source>
        <dbReference type="Google" id="ProtNLM"/>
    </source>
</evidence>
<dbReference type="PANTHER" id="PTHR21581">
    <property type="entry name" value="D-ALANYL-D-ALANINE CARBOXYPEPTIDASE"/>
    <property type="match status" value="1"/>
</dbReference>
<organism evidence="2 3">
    <name type="scientific">Serendipita indica (strain DSM 11827)</name>
    <name type="common">Root endophyte fungus</name>
    <name type="synonym">Piriformospora indica</name>
    <dbReference type="NCBI Taxonomy" id="1109443"/>
    <lineage>
        <taxon>Eukaryota</taxon>
        <taxon>Fungi</taxon>
        <taxon>Dikarya</taxon>
        <taxon>Basidiomycota</taxon>
        <taxon>Agaricomycotina</taxon>
        <taxon>Agaricomycetes</taxon>
        <taxon>Sebacinales</taxon>
        <taxon>Serendipitaceae</taxon>
        <taxon>Serendipita</taxon>
    </lineage>
</organism>
<dbReference type="eggNOG" id="KOG2796">
    <property type="taxonomic scope" value="Eukaryota"/>
</dbReference>
<accession>G4T9A2</accession>
<comment type="caution">
    <text evidence="2">The sequence shown here is derived from an EMBL/GenBank/DDBJ whole genome shotgun (WGS) entry which is preliminary data.</text>
</comment>
<dbReference type="Proteomes" id="UP000007148">
    <property type="component" value="Unassembled WGS sequence"/>
</dbReference>
<dbReference type="EMBL" id="CAFZ01000021">
    <property type="protein sequence ID" value="CCA67893.1"/>
    <property type="molecule type" value="Genomic_DNA"/>
</dbReference>